<evidence type="ECO:0000313" key="7">
    <source>
        <dbReference type="EMBL" id="RMX42095.1"/>
    </source>
</evidence>
<reference evidence="7 8" key="1">
    <citation type="journal article" date="2018" name="Sci. Rep.">
        <title>Comparative analysis of the Pocillopora damicornis genome highlights role of immune system in coral evolution.</title>
        <authorList>
            <person name="Cunning R."/>
            <person name="Bay R.A."/>
            <person name="Gillette P."/>
            <person name="Baker A.C."/>
            <person name="Traylor-Knowles N."/>
        </authorList>
    </citation>
    <scope>NUCLEOTIDE SEQUENCE [LARGE SCALE GENOMIC DNA]</scope>
    <source>
        <strain evidence="7">RSMAS</strain>
        <tissue evidence="7">Whole animal</tissue>
    </source>
</reference>
<dbReference type="InterPro" id="IPR015526">
    <property type="entry name" value="Frizzled/SFRP"/>
</dbReference>
<dbReference type="PROSITE" id="PS50038">
    <property type="entry name" value="FZ"/>
    <property type="match status" value="3"/>
</dbReference>
<dbReference type="GO" id="GO:0035567">
    <property type="term" value="P:non-canonical Wnt signaling pathway"/>
    <property type="evidence" value="ECO:0007669"/>
    <property type="project" value="TreeGrafter"/>
</dbReference>
<feature type="disulfide bond" evidence="3">
    <location>
        <begin position="188"/>
        <end position="226"/>
    </location>
</feature>
<dbReference type="Gene3D" id="1.10.2000.10">
    <property type="entry name" value="Frizzled cysteine-rich domain"/>
    <property type="match status" value="3"/>
</dbReference>
<evidence type="ECO:0000256" key="1">
    <source>
        <dbReference type="ARBA" id="ARBA00022473"/>
    </source>
</evidence>
<comment type="caution">
    <text evidence="7">The sequence shown here is derived from an EMBL/GenBank/DDBJ whole genome shotgun (WGS) entry which is preliminary data.</text>
</comment>
<keyword evidence="1" id="KW-0217">Developmental protein</keyword>
<dbReference type="GO" id="GO:0005737">
    <property type="term" value="C:cytoplasm"/>
    <property type="evidence" value="ECO:0007669"/>
    <property type="project" value="TreeGrafter"/>
</dbReference>
<keyword evidence="4" id="KW-0732">Signal</keyword>
<dbReference type="CDD" id="cd00063">
    <property type="entry name" value="FN3"/>
    <property type="match status" value="1"/>
</dbReference>
<feature type="chain" id="PRO_5018088192" description="FZ domain-containing protein" evidence="4">
    <location>
        <begin position="19"/>
        <end position="634"/>
    </location>
</feature>
<dbReference type="SMART" id="SM00060">
    <property type="entry name" value="FN3"/>
    <property type="match status" value="1"/>
</dbReference>
<evidence type="ECO:0000259" key="5">
    <source>
        <dbReference type="PROSITE" id="PS50038"/>
    </source>
</evidence>
<sequence length="634" mass="71686">MKFLVFVWFGIFLAICRARKGTRSTPIKLRVDASSPTSLRLSWDLPMVGPDSLAGYSLVFVPVQAQHKRRIHVELFMNQYNLTNLRPGTRYRVKIAPLMNDGKLRGVYSSWVKVRTLPDIKNASSQNNDLTAQSPNLSQVPGHCTRIPNVCENVGYNYTQLPNNFNQRNHEDAGHEFSQFTRMIQSNCSTVLHVFLCSLYFTPCAYDANAVTPPCRSVCRAAQRDCEPWLKKTGFGWPYKFKCSLFPDPSDKTCVSEDGTINHVVEPIVVPKQCYALNTDMCKDLGYTLVQMPNIFKHKTQNLAKERIREFYPLVLTKCSPVLRFFLCTLYIPPCVRNVNELILPCREVCEEARRGCEPIMLRAGFNWPDAMKCTPKFPLNRSGFCFKPKPNNTKDPAISRTQSHCQPLKIPFCRSLNYSNIILPNLLNHTSQIEVNTTLNSKGMSSLMRSKCSQHLKRFVCFLLAPYCTSDGKPLPPCQSFCEKVKRDCANESDHWLANLNCAKFPILSRKRLCFGDPQTTMDCVGPHSRPCTVISSTFPIILKCSPPATRFVIDEVTINLYNGTRILVSPTSDVLRECNGNSRRVNGRYECQFSVQYSKYGIGMQAVNTVTVKYHCPLAMLGFESGNAGKSA</sequence>
<dbReference type="AlphaFoldDB" id="A0A3M6TL22"/>
<organism evidence="7 8">
    <name type="scientific">Pocillopora damicornis</name>
    <name type="common">Cauliflower coral</name>
    <name type="synonym">Millepora damicornis</name>
    <dbReference type="NCBI Taxonomy" id="46731"/>
    <lineage>
        <taxon>Eukaryota</taxon>
        <taxon>Metazoa</taxon>
        <taxon>Cnidaria</taxon>
        <taxon>Anthozoa</taxon>
        <taxon>Hexacorallia</taxon>
        <taxon>Scleractinia</taxon>
        <taxon>Astrocoeniina</taxon>
        <taxon>Pocilloporidae</taxon>
        <taxon>Pocillopora</taxon>
    </lineage>
</organism>
<feature type="disulfide bond" evidence="3">
    <location>
        <begin position="219"/>
        <end position="243"/>
    </location>
</feature>
<feature type="domain" description="FZ" evidence="5">
    <location>
        <begin position="401"/>
        <end position="528"/>
    </location>
</feature>
<dbReference type="InterPro" id="IPR020067">
    <property type="entry name" value="Frizzled_dom"/>
</dbReference>
<dbReference type="GO" id="GO:0017147">
    <property type="term" value="F:Wnt-protein binding"/>
    <property type="evidence" value="ECO:0007669"/>
    <property type="project" value="TreeGrafter"/>
</dbReference>
<name>A0A3M6TL22_POCDA</name>
<dbReference type="SUPFAM" id="SSF63501">
    <property type="entry name" value="Frizzled cysteine-rich domain"/>
    <property type="match status" value="3"/>
</dbReference>
<feature type="disulfide bond" evidence="3">
    <location>
        <begin position="319"/>
        <end position="357"/>
    </location>
</feature>
<dbReference type="SMART" id="SM00063">
    <property type="entry name" value="FRI"/>
    <property type="match status" value="3"/>
</dbReference>
<keyword evidence="8" id="KW-1185">Reference proteome</keyword>
<feature type="disulfide bond" evidence="3">
    <location>
        <begin position="151"/>
        <end position="197"/>
    </location>
</feature>
<comment type="caution">
    <text evidence="3">Lacks conserved residue(s) required for the propagation of feature annotation.</text>
</comment>
<dbReference type="SUPFAM" id="SSF49265">
    <property type="entry name" value="Fibronectin type III"/>
    <property type="match status" value="1"/>
</dbReference>
<feature type="domain" description="Fibronectin type-III" evidence="6">
    <location>
        <begin position="25"/>
        <end position="119"/>
    </location>
</feature>
<dbReference type="GO" id="GO:0005615">
    <property type="term" value="C:extracellular space"/>
    <property type="evidence" value="ECO:0007669"/>
    <property type="project" value="TreeGrafter"/>
</dbReference>
<evidence type="ECO:0000256" key="2">
    <source>
        <dbReference type="ARBA" id="ARBA00023157"/>
    </source>
</evidence>
<dbReference type="InterPro" id="IPR036790">
    <property type="entry name" value="Frizzled_dom_sf"/>
</dbReference>
<dbReference type="InterPro" id="IPR003961">
    <property type="entry name" value="FN3_dom"/>
</dbReference>
<evidence type="ECO:0008006" key="9">
    <source>
        <dbReference type="Google" id="ProtNLM"/>
    </source>
</evidence>
<dbReference type="Proteomes" id="UP000275408">
    <property type="component" value="Unassembled WGS sequence"/>
</dbReference>
<feature type="disulfide bond" evidence="3">
    <location>
        <begin position="282"/>
        <end position="328"/>
    </location>
</feature>
<feature type="domain" description="FZ" evidence="5">
    <location>
        <begin position="274"/>
        <end position="389"/>
    </location>
</feature>
<feature type="signal peptide" evidence="4">
    <location>
        <begin position="1"/>
        <end position="18"/>
    </location>
</feature>
<dbReference type="GO" id="GO:0060070">
    <property type="term" value="P:canonical Wnt signaling pathway"/>
    <property type="evidence" value="ECO:0007669"/>
    <property type="project" value="TreeGrafter"/>
</dbReference>
<dbReference type="OrthoDB" id="10053709at2759"/>
<gene>
    <name evidence="7" type="ORF">pdam_00001301</name>
</gene>
<dbReference type="STRING" id="46731.A0A3M6TL22"/>
<dbReference type="PROSITE" id="PS50853">
    <property type="entry name" value="FN3"/>
    <property type="match status" value="1"/>
</dbReference>
<dbReference type="EMBL" id="RCHS01003423">
    <property type="protein sequence ID" value="RMX42095.1"/>
    <property type="molecule type" value="Genomic_DNA"/>
</dbReference>
<feature type="disulfide bond" evidence="3">
    <location>
        <begin position="274"/>
        <end position="335"/>
    </location>
</feature>
<evidence type="ECO:0000256" key="4">
    <source>
        <dbReference type="SAM" id="SignalP"/>
    </source>
</evidence>
<proteinExistence type="predicted"/>
<evidence type="ECO:0000259" key="6">
    <source>
        <dbReference type="PROSITE" id="PS50853"/>
    </source>
</evidence>
<dbReference type="Pfam" id="PF01392">
    <property type="entry name" value="Fz"/>
    <property type="match status" value="3"/>
</dbReference>
<dbReference type="CDD" id="cd07066">
    <property type="entry name" value="CRD_FZ"/>
    <property type="match status" value="2"/>
</dbReference>
<accession>A0A3M6TL22</accession>
<dbReference type="PANTHER" id="PTHR11309">
    <property type="entry name" value="FRIZZLED"/>
    <property type="match status" value="1"/>
</dbReference>
<dbReference type="InterPro" id="IPR013783">
    <property type="entry name" value="Ig-like_fold"/>
</dbReference>
<keyword evidence="2 3" id="KW-1015">Disulfide bond</keyword>
<dbReference type="InterPro" id="IPR036116">
    <property type="entry name" value="FN3_sf"/>
</dbReference>
<protein>
    <recommendedName>
        <fullName evidence="9">FZ domain-containing protein</fullName>
    </recommendedName>
</protein>
<feature type="disulfide bond" evidence="3">
    <location>
        <begin position="350"/>
        <end position="374"/>
    </location>
</feature>
<feature type="domain" description="FZ" evidence="5">
    <location>
        <begin position="149"/>
        <end position="257"/>
    </location>
</feature>
<dbReference type="Gene3D" id="2.60.40.10">
    <property type="entry name" value="Immunoglobulins"/>
    <property type="match status" value="1"/>
</dbReference>
<evidence type="ECO:0000313" key="8">
    <source>
        <dbReference type="Proteomes" id="UP000275408"/>
    </source>
</evidence>
<evidence type="ECO:0000256" key="3">
    <source>
        <dbReference type="PROSITE-ProRule" id="PRU00090"/>
    </source>
</evidence>
<dbReference type="Pfam" id="PF00041">
    <property type="entry name" value="fn3"/>
    <property type="match status" value="1"/>
</dbReference>